<proteinExistence type="inferred from homology"/>
<evidence type="ECO:0000313" key="15">
    <source>
        <dbReference type="Proteomes" id="UP001301869"/>
    </source>
</evidence>
<feature type="binding site" evidence="11">
    <location>
        <position position="105"/>
    </location>
    <ligand>
        <name>S-adenosyl-L-methionine</name>
        <dbReference type="ChEBI" id="CHEBI:59789"/>
    </ligand>
</feature>
<evidence type="ECO:0000256" key="3">
    <source>
        <dbReference type="ARBA" id="ARBA00022679"/>
    </source>
</evidence>
<evidence type="ECO:0000256" key="5">
    <source>
        <dbReference type="ARBA" id="ARBA00037569"/>
    </source>
</evidence>
<evidence type="ECO:0000256" key="7">
    <source>
        <dbReference type="ARBA" id="ARBA00041129"/>
    </source>
</evidence>
<accession>A0ABY9Z0T4</accession>
<organism evidence="14 15">
    <name type="scientific">Halomonas piscis</name>
    <dbReference type="NCBI Taxonomy" id="3031727"/>
    <lineage>
        <taxon>Bacteria</taxon>
        <taxon>Pseudomonadati</taxon>
        <taxon>Pseudomonadota</taxon>
        <taxon>Gammaproteobacteria</taxon>
        <taxon>Oceanospirillales</taxon>
        <taxon>Halomonadaceae</taxon>
        <taxon>Halomonas</taxon>
    </lineage>
</organism>
<keyword evidence="15" id="KW-1185">Reference proteome</keyword>
<feature type="binding site" evidence="11">
    <location>
        <position position="89"/>
    </location>
    <ligand>
        <name>S-adenosyl-L-methionine</name>
        <dbReference type="ChEBI" id="CHEBI:59789"/>
    </ligand>
</feature>
<evidence type="ECO:0000259" key="13">
    <source>
        <dbReference type="Pfam" id="PF01728"/>
    </source>
</evidence>
<comment type="function">
    <text evidence="5 11">Specifically methylates the uridine in position 2552 of 23S rRNA at the 2'-O position of the ribose in the fully assembled 50S ribosomal subunit.</text>
</comment>
<dbReference type="PIRSF" id="PIRSF005461">
    <property type="entry name" value="23S_rRNA_mtase"/>
    <property type="match status" value="1"/>
</dbReference>
<keyword evidence="3 11" id="KW-0808">Transferase</keyword>
<dbReference type="PANTHER" id="PTHR10920:SF18">
    <property type="entry name" value="RRNA METHYLTRANSFERASE 2, MITOCHONDRIAL"/>
    <property type="match status" value="1"/>
</dbReference>
<comment type="similarity">
    <text evidence="11">Belongs to the class I-like SAM-binding methyltransferase superfamily. RNA methyltransferase RlmE family.</text>
</comment>
<sequence>MQSKPKGRKRQASKSSGSWMQEHFDDPYVKQSWADGYRSRASYKLLALDEKDRLFRPGMTVVDLGAAPGGWSQVAAEKVGPEGKVIASDILPMDALADVDFVQGDFTEDQVLDALLERLGGQTADLVMSDMAPNMSGMAGIDQPRAMYLVELALDLAQQTLAPGGRFVAKVFQGEGFDDYLKALREHFTRVVTRKPEASRARSREVYLLASGFRG</sequence>
<dbReference type="InterPro" id="IPR029063">
    <property type="entry name" value="SAM-dependent_MTases_sf"/>
</dbReference>
<dbReference type="InterPro" id="IPR015507">
    <property type="entry name" value="rRNA-MeTfrase_E"/>
</dbReference>
<feature type="compositionally biased region" description="Basic residues" evidence="12">
    <location>
        <begin position="1"/>
        <end position="12"/>
    </location>
</feature>
<feature type="active site" description="Proton acceptor" evidence="11">
    <location>
        <position position="170"/>
    </location>
</feature>
<evidence type="ECO:0000256" key="6">
    <source>
        <dbReference type="ARBA" id="ARBA00038861"/>
    </source>
</evidence>
<dbReference type="HAMAP" id="MF_01547">
    <property type="entry name" value="RNA_methyltr_E"/>
    <property type="match status" value="1"/>
</dbReference>
<keyword evidence="2 11" id="KW-0489">Methyltransferase</keyword>
<dbReference type="InterPro" id="IPR002877">
    <property type="entry name" value="RNA_MeTrfase_FtsJ_dom"/>
</dbReference>
<name>A0ABY9Z0T4_9GAMM</name>
<evidence type="ECO:0000256" key="2">
    <source>
        <dbReference type="ARBA" id="ARBA00022603"/>
    </source>
</evidence>
<evidence type="ECO:0000256" key="12">
    <source>
        <dbReference type="SAM" id="MobiDB-lite"/>
    </source>
</evidence>
<dbReference type="GO" id="GO:0008168">
    <property type="term" value="F:methyltransferase activity"/>
    <property type="evidence" value="ECO:0007669"/>
    <property type="project" value="UniProtKB-KW"/>
</dbReference>
<comment type="catalytic activity">
    <reaction evidence="10 11">
        <text>uridine(2552) in 23S rRNA + S-adenosyl-L-methionine = 2'-O-methyluridine(2552) in 23S rRNA + S-adenosyl-L-homocysteine + H(+)</text>
        <dbReference type="Rhea" id="RHEA:42720"/>
        <dbReference type="Rhea" id="RHEA-COMP:10202"/>
        <dbReference type="Rhea" id="RHEA-COMP:10203"/>
        <dbReference type="ChEBI" id="CHEBI:15378"/>
        <dbReference type="ChEBI" id="CHEBI:57856"/>
        <dbReference type="ChEBI" id="CHEBI:59789"/>
        <dbReference type="ChEBI" id="CHEBI:65315"/>
        <dbReference type="ChEBI" id="CHEBI:74478"/>
        <dbReference type="EC" id="2.1.1.166"/>
    </reaction>
</comment>
<dbReference type="Pfam" id="PF01728">
    <property type="entry name" value="FtsJ"/>
    <property type="match status" value="1"/>
</dbReference>
<evidence type="ECO:0000256" key="8">
    <source>
        <dbReference type="ARBA" id="ARBA00041995"/>
    </source>
</evidence>
<evidence type="ECO:0000256" key="10">
    <source>
        <dbReference type="ARBA" id="ARBA00048970"/>
    </source>
</evidence>
<dbReference type="PANTHER" id="PTHR10920">
    <property type="entry name" value="RIBOSOMAL RNA METHYLTRANSFERASE"/>
    <property type="match status" value="1"/>
</dbReference>
<keyword evidence="4 11" id="KW-0949">S-adenosyl-L-methionine</keyword>
<dbReference type="Proteomes" id="UP001301869">
    <property type="component" value="Chromosome"/>
</dbReference>
<comment type="subcellular location">
    <subcellularLocation>
        <location evidence="11">Cytoplasm</location>
    </subcellularLocation>
</comment>
<dbReference type="SUPFAM" id="SSF53335">
    <property type="entry name" value="S-adenosyl-L-methionine-dependent methyltransferases"/>
    <property type="match status" value="1"/>
</dbReference>
<keyword evidence="1 11" id="KW-0698">rRNA processing</keyword>
<evidence type="ECO:0000256" key="9">
    <source>
        <dbReference type="ARBA" id="ARBA00042745"/>
    </source>
</evidence>
<evidence type="ECO:0000256" key="1">
    <source>
        <dbReference type="ARBA" id="ARBA00022552"/>
    </source>
</evidence>
<dbReference type="EMBL" id="CP119391">
    <property type="protein sequence ID" value="WNK20636.1"/>
    <property type="molecule type" value="Genomic_DNA"/>
</dbReference>
<feature type="binding site" evidence="11">
    <location>
        <position position="130"/>
    </location>
    <ligand>
        <name>S-adenosyl-L-methionine</name>
        <dbReference type="ChEBI" id="CHEBI:59789"/>
    </ligand>
</feature>
<evidence type="ECO:0000256" key="4">
    <source>
        <dbReference type="ARBA" id="ARBA00022691"/>
    </source>
</evidence>
<dbReference type="InterPro" id="IPR050082">
    <property type="entry name" value="RNA_methyltr_RlmE"/>
</dbReference>
<evidence type="ECO:0000256" key="11">
    <source>
        <dbReference type="HAMAP-Rule" id="MF_01547"/>
    </source>
</evidence>
<feature type="binding site" evidence="11">
    <location>
        <position position="69"/>
    </location>
    <ligand>
        <name>S-adenosyl-L-methionine</name>
        <dbReference type="ChEBI" id="CHEBI:59789"/>
    </ligand>
</feature>
<feature type="region of interest" description="Disordered" evidence="12">
    <location>
        <begin position="1"/>
        <end position="21"/>
    </location>
</feature>
<protein>
    <recommendedName>
        <fullName evidence="7 11">Ribosomal RNA large subunit methyltransferase E</fullName>
        <ecNumber evidence="6 11">2.1.1.166</ecNumber>
    </recommendedName>
    <alternativeName>
        <fullName evidence="9 11">23S rRNA Um2552 methyltransferase</fullName>
    </alternativeName>
    <alternativeName>
        <fullName evidence="8 11">rRNA (uridine-2'-O-)-methyltransferase</fullName>
    </alternativeName>
</protein>
<dbReference type="Gene3D" id="3.40.50.150">
    <property type="entry name" value="Vaccinia Virus protein VP39"/>
    <property type="match status" value="1"/>
</dbReference>
<feature type="domain" description="Ribosomal RNA methyltransferase FtsJ" evidence="13">
    <location>
        <begin position="37"/>
        <end position="213"/>
    </location>
</feature>
<dbReference type="GO" id="GO:0032259">
    <property type="term" value="P:methylation"/>
    <property type="evidence" value="ECO:0007669"/>
    <property type="project" value="UniProtKB-KW"/>
</dbReference>
<evidence type="ECO:0000313" key="14">
    <source>
        <dbReference type="EMBL" id="WNK20636.1"/>
    </source>
</evidence>
<dbReference type="RefSeq" id="WP_311884379.1">
    <property type="nucleotide sequence ID" value="NZ_CP119391.1"/>
</dbReference>
<feature type="binding site" evidence="11">
    <location>
        <position position="71"/>
    </location>
    <ligand>
        <name>S-adenosyl-L-methionine</name>
        <dbReference type="ChEBI" id="CHEBI:59789"/>
    </ligand>
</feature>
<keyword evidence="11" id="KW-0963">Cytoplasm</keyword>
<dbReference type="EC" id="2.1.1.166" evidence="6 11"/>
<reference evidence="14 15" key="1">
    <citation type="submission" date="2023-03" db="EMBL/GenBank/DDBJ databases">
        <title>Halomonas sp. nov., isolated from Korean tranditional fermented seafood 'Jeotgal'.</title>
        <authorList>
            <person name="Kim B."/>
            <person name="Shin N.-R."/>
        </authorList>
    </citation>
    <scope>NUCLEOTIDE SEQUENCE [LARGE SCALE GENOMIC DNA]</scope>
    <source>
        <strain evidence="14 15">SG2L-4</strain>
    </source>
</reference>
<gene>
    <name evidence="11 14" type="primary">rlmE</name>
    <name evidence="11" type="synonym">ftsJ</name>
    <name evidence="11" type="synonym">rrmJ</name>
    <name evidence="14" type="ORF">P1P91_02815</name>
</gene>
<dbReference type="NCBIfam" id="NF008390">
    <property type="entry name" value="PRK11188.1"/>
    <property type="match status" value="1"/>
</dbReference>